<accession>V5YTG3</accession>
<evidence type="ECO:0000313" key="2">
    <source>
        <dbReference type="Proteomes" id="UP000203191"/>
    </source>
</evidence>
<organism evidence="1 2">
    <name type="scientific">Pseudomonas phage PPpW-4</name>
    <dbReference type="NCBI Taxonomy" id="1279083"/>
    <lineage>
        <taxon>Viruses</taxon>
        <taxon>Duplodnaviria</taxon>
        <taxon>Heunggongvirae</taxon>
        <taxon>Uroviricota</taxon>
        <taxon>Caudoviricetes</taxon>
        <taxon>Autographivirales</taxon>
        <taxon>Autotranscriptaviridae</taxon>
        <taxon>Studiervirinae</taxon>
        <taxon>Phutvirus</taxon>
        <taxon>Phutvirus PPpW4</taxon>
    </lineage>
</organism>
<dbReference type="EMBL" id="AB775549">
    <property type="protein sequence ID" value="BAO20672.1"/>
    <property type="molecule type" value="Genomic_DNA"/>
</dbReference>
<dbReference type="RefSeq" id="YP_008873132.1">
    <property type="nucleotide sequence ID" value="NC_023005.1"/>
</dbReference>
<reference evidence="1 2" key="1">
    <citation type="journal article" date="2015" name="J Appl Environ Microbiol">
        <title>Complete Genome Sequence Analysis of Two Pseudomonas plecoglossicida Phages, Potential Therapeutic Agents.</title>
        <authorList>
            <person name="Kawato Y."/>
            <person name="Yasuike M."/>
            <person name="Nakamura Y."/>
            <person name="Shigenobu Y."/>
            <person name="Fujiwara A."/>
            <person name="Sano M."/>
            <person name="Nakai T."/>
        </authorList>
    </citation>
    <scope>NUCLEOTIDE SEQUENCE [LARGE SCALE GENOMIC DNA]</scope>
</reference>
<evidence type="ECO:0000313" key="1">
    <source>
        <dbReference type="EMBL" id="BAO20672.1"/>
    </source>
</evidence>
<dbReference type="GeneID" id="17824997"/>
<dbReference type="Proteomes" id="UP000203191">
    <property type="component" value="Segment"/>
</dbReference>
<name>V5YTG3_9CAUD</name>
<dbReference type="OrthoDB" id="18348at10239"/>
<protein>
    <submittedName>
        <fullName evidence="1">Uncharacterized protein</fullName>
    </submittedName>
</protein>
<keyword evidence="2" id="KW-1185">Reference proteome</keyword>
<proteinExistence type="predicted"/>
<sequence length="180" mass="20296">MSVSLNYTSFTSKAQEVTLAMSHVLSTGESVRLTNRHGQHWLLVTLHRDNLGYRFAFIDTDGREVGHMVLKAAIKVWADRAGALFWSMNSKAYDLKEHPATTLARKEAEQAFVERMKAHGATHEVITYGGARLGYGAYQRNWYGKKCLYLVADSRGRVFGEAAKVSKETELMVARLERLN</sequence>
<dbReference type="KEGG" id="vg:17824997"/>